<dbReference type="InterPro" id="IPR006070">
    <property type="entry name" value="Sua5-like_dom"/>
</dbReference>
<dbReference type="InterPro" id="IPR043129">
    <property type="entry name" value="ATPase_NBD"/>
</dbReference>
<dbReference type="AlphaFoldDB" id="A0A644WQE4"/>
<dbReference type="InterPro" id="IPR051060">
    <property type="entry name" value="Carbamoyltrans_HypF-like"/>
</dbReference>
<dbReference type="SUPFAM" id="SSF55821">
    <property type="entry name" value="YrdC/RibB"/>
    <property type="match status" value="1"/>
</dbReference>
<dbReference type="GO" id="GO:0051604">
    <property type="term" value="P:protein maturation"/>
    <property type="evidence" value="ECO:0007669"/>
    <property type="project" value="TreeGrafter"/>
</dbReference>
<dbReference type="Pfam" id="PF22521">
    <property type="entry name" value="HypF_C_2"/>
    <property type="match status" value="1"/>
</dbReference>
<dbReference type="EMBL" id="VSSQ01001176">
    <property type="protein sequence ID" value="MPM05909.1"/>
    <property type="molecule type" value="Genomic_DNA"/>
</dbReference>
<dbReference type="Gene3D" id="3.30.110.120">
    <property type="match status" value="2"/>
</dbReference>
<evidence type="ECO:0000256" key="3">
    <source>
        <dbReference type="ARBA" id="ARBA00022598"/>
    </source>
</evidence>
<evidence type="ECO:0000256" key="5">
    <source>
        <dbReference type="ARBA" id="ARBA00022771"/>
    </source>
</evidence>
<keyword evidence="6" id="KW-0862">Zinc</keyword>
<dbReference type="Pfam" id="PF01300">
    <property type="entry name" value="Sua5_yciO_yrdC"/>
    <property type="match status" value="1"/>
</dbReference>
<dbReference type="InterPro" id="IPR041440">
    <property type="entry name" value="HypF_C"/>
</dbReference>
<protein>
    <recommendedName>
        <fullName evidence="8">Carbamoyl phosphate-converting enzyme HypF</fullName>
    </recommendedName>
    <alternativeName>
        <fullName evidence="9">[NiFe]-hydrogenase maturation factor HypF</fullName>
    </alternativeName>
</protein>
<keyword evidence="4" id="KW-0479">Metal-binding</keyword>
<dbReference type="GO" id="GO:0008270">
    <property type="term" value="F:zinc ion binding"/>
    <property type="evidence" value="ECO:0007669"/>
    <property type="project" value="UniProtKB-KW"/>
</dbReference>
<dbReference type="FunFam" id="3.30.420.40:FF:000124">
    <property type="entry name" value="Carbamoyltransferase HypF"/>
    <property type="match status" value="1"/>
</dbReference>
<organism evidence="11">
    <name type="scientific">bioreactor metagenome</name>
    <dbReference type="NCBI Taxonomy" id="1076179"/>
    <lineage>
        <taxon>unclassified sequences</taxon>
        <taxon>metagenomes</taxon>
        <taxon>ecological metagenomes</taxon>
    </lineage>
</organism>
<gene>
    <name evidence="11" type="primary">hypF_11</name>
    <name evidence="11" type="ORF">SDC9_52204</name>
</gene>
<evidence type="ECO:0000256" key="7">
    <source>
        <dbReference type="ARBA" id="ARBA00048220"/>
    </source>
</evidence>
<dbReference type="GO" id="GO:0016874">
    <property type="term" value="F:ligase activity"/>
    <property type="evidence" value="ECO:0007669"/>
    <property type="project" value="UniProtKB-KW"/>
</dbReference>
<comment type="catalytic activity">
    <reaction evidence="7">
        <text>C-terminal L-cysteinyl-[HypE protein] + carbamoyl phosphate + ATP + H2O = C-terminal S-carboxamide-L-cysteinyl-[HypE protein] + AMP + phosphate + diphosphate + H(+)</text>
        <dbReference type="Rhea" id="RHEA:55636"/>
        <dbReference type="Rhea" id="RHEA-COMP:14247"/>
        <dbReference type="Rhea" id="RHEA-COMP:14392"/>
        <dbReference type="ChEBI" id="CHEBI:15377"/>
        <dbReference type="ChEBI" id="CHEBI:15378"/>
        <dbReference type="ChEBI" id="CHEBI:30616"/>
        <dbReference type="ChEBI" id="CHEBI:33019"/>
        <dbReference type="ChEBI" id="CHEBI:43474"/>
        <dbReference type="ChEBI" id="CHEBI:58228"/>
        <dbReference type="ChEBI" id="CHEBI:76913"/>
        <dbReference type="ChEBI" id="CHEBI:139126"/>
        <dbReference type="ChEBI" id="CHEBI:456215"/>
    </reaction>
</comment>
<keyword evidence="11" id="KW-0808">Transferase</keyword>
<dbReference type="Gene3D" id="3.30.420.40">
    <property type="match status" value="1"/>
</dbReference>
<dbReference type="GO" id="GO:0003725">
    <property type="term" value="F:double-stranded RNA binding"/>
    <property type="evidence" value="ECO:0007669"/>
    <property type="project" value="InterPro"/>
</dbReference>
<dbReference type="InterPro" id="IPR055128">
    <property type="entry name" value="HypF_C_2"/>
</dbReference>
<accession>A0A644WQE4</accession>
<dbReference type="PANTHER" id="PTHR42959">
    <property type="entry name" value="CARBAMOYLTRANSFERASE"/>
    <property type="match status" value="1"/>
</dbReference>
<evidence type="ECO:0000256" key="9">
    <source>
        <dbReference type="ARBA" id="ARBA00078219"/>
    </source>
</evidence>
<dbReference type="PROSITE" id="PS51163">
    <property type="entry name" value="YRDC"/>
    <property type="match status" value="1"/>
</dbReference>
<evidence type="ECO:0000256" key="6">
    <source>
        <dbReference type="ARBA" id="ARBA00022833"/>
    </source>
</evidence>
<evidence type="ECO:0000259" key="10">
    <source>
        <dbReference type="PROSITE" id="PS51163"/>
    </source>
</evidence>
<proteinExistence type="inferred from homology"/>
<keyword evidence="3 11" id="KW-0436">Ligase</keyword>
<feature type="domain" description="YrdC-like" evidence="10">
    <location>
        <begin position="1"/>
        <end position="117"/>
    </location>
</feature>
<dbReference type="SUPFAM" id="SSF53067">
    <property type="entry name" value="Actin-like ATPase domain"/>
    <property type="match status" value="1"/>
</dbReference>
<dbReference type="Pfam" id="PF17788">
    <property type="entry name" value="HypF_C"/>
    <property type="match status" value="1"/>
</dbReference>
<comment type="similarity">
    <text evidence="2">Belongs to the carbamoyltransferase HypF family.</text>
</comment>
<dbReference type="PANTHER" id="PTHR42959:SF1">
    <property type="entry name" value="CARBAMOYLTRANSFERASE HYPF"/>
    <property type="match status" value="1"/>
</dbReference>
<name>A0A644WQE4_9ZZZZ</name>
<comment type="caution">
    <text evidence="11">The sequence shown here is derived from an EMBL/GenBank/DDBJ whole genome shotgun (WGS) entry which is preliminary data.</text>
</comment>
<evidence type="ECO:0000256" key="4">
    <source>
        <dbReference type="ARBA" id="ARBA00022723"/>
    </source>
</evidence>
<reference evidence="11" key="1">
    <citation type="submission" date="2019-08" db="EMBL/GenBank/DDBJ databases">
        <authorList>
            <person name="Kucharzyk K."/>
            <person name="Murdoch R.W."/>
            <person name="Higgins S."/>
            <person name="Loffler F."/>
        </authorList>
    </citation>
    <scope>NUCLEOTIDE SEQUENCE</scope>
</reference>
<keyword evidence="5" id="KW-0863">Zinc-finger</keyword>
<evidence type="ECO:0000256" key="2">
    <source>
        <dbReference type="ARBA" id="ARBA00008097"/>
    </source>
</evidence>
<dbReference type="Gene3D" id="3.30.420.360">
    <property type="match status" value="1"/>
</dbReference>
<comment type="pathway">
    <text evidence="1">Protein modification; [NiFe] hydrogenase maturation.</text>
</comment>
<dbReference type="InterPro" id="IPR017945">
    <property type="entry name" value="DHBP_synth_RibB-like_a/b_dom"/>
</dbReference>
<dbReference type="GO" id="GO:0016743">
    <property type="term" value="F:carboxyl- or carbamoyltransferase activity"/>
    <property type="evidence" value="ECO:0007669"/>
    <property type="project" value="TreeGrafter"/>
</dbReference>
<evidence type="ECO:0000256" key="8">
    <source>
        <dbReference type="ARBA" id="ARBA00075001"/>
    </source>
</evidence>
<evidence type="ECO:0000313" key="11">
    <source>
        <dbReference type="EMBL" id="MPM05909.1"/>
    </source>
</evidence>
<sequence length="497" mass="54989">MEKAILTGNRKPILLLGKKAPEYLPEDIAPKQKRLGVMLPYAPLQLLLFPEDLNFLVMTSGNISGLPICYQNEAAIKTLGTVADYFLTHNREINVRVDDAVVKIVDDHEVLVRCGRGYAPLTIPLESGKEILALGAEQKSSVCIARNGFAAVSQFIGDLKEYQTYQAFERQIEHFKSLFHFCPEIIAHDLNPDSLSTCYAKKQDGHKIGVQHHHAHMAGCMAEKKMTHDAIGVIYDGTGLGTDGEIWGGEFLTGSLSGFTRAGHLEYITLQGGDNAVKEPWRCAACYLFALGIDPHEFLPQVNPAYLAAVRRALQCAIRCFETSSMGRLFDCVAALCGFQAKITYDAQAAVEFENLSEENVPGYYPYRIDDSENGLILGYEDILKDILRDLQNQVTKSIISSKFHNTMVEATADCVCRIREKTGLENVVLSGGVFENTYLLERLISRLRDLNFKVYYNQLTPTNDGGISFGQAAVASAILKENNNVSCDSGQSNQHE</sequence>
<evidence type="ECO:0000256" key="1">
    <source>
        <dbReference type="ARBA" id="ARBA00004711"/>
    </source>
</evidence>